<accession>A0A9Q0IFW6</accession>
<evidence type="ECO:0000256" key="1">
    <source>
        <dbReference type="SAM" id="MobiDB-lite"/>
    </source>
</evidence>
<dbReference type="Proteomes" id="UP001148018">
    <property type="component" value="Unassembled WGS sequence"/>
</dbReference>
<comment type="caution">
    <text evidence="2">The sequence shown here is derived from an EMBL/GenBank/DDBJ whole genome shotgun (WGS) entry which is preliminary data.</text>
</comment>
<protein>
    <submittedName>
        <fullName evidence="2">Uncharacterized protein</fullName>
    </submittedName>
</protein>
<dbReference type="AlphaFoldDB" id="A0A9Q0IFW6"/>
<evidence type="ECO:0000313" key="3">
    <source>
        <dbReference type="Proteomes" id="UP001148018"/>
    </source>
</evidence>
<reference evidence="2" key="1">
    <citation type="submission" date="2022-07" db="EMBL/GenBank/DDBJ databases">
        <title>Chromosome-level genome of Muraenolepis orangiensis.</title>
        <authorList>
            <person name="Kim J."/>
        </authorList>
    </citation>
    <scope>NUCLEOTIDE SEQUENCE</scope>
    <source>
        <strain evidence="2">KU_S4_2022</strain>
        <tissue evidence="2">Muscle</tissue>
    </source>
</reference>
<proteinExistence type="predicted"/>
<name>A0A9Q0IFW6_9TELE</name>
<evidence type="ECO:0000313" key="2">
    <source>
        <dbReference type="EMBL" id="KAJ3598992.1"/>
    </source>
</evidence>
<dbReference type="EMBL" id="JANIIK010000048">
    <property type="protein sequence ID" value="KAJ3598992.1"/>
    <property type="molecule type" value="Genomic_DNA"/>
</dbReference>
<feature type="compositionally biased region" description="Gly residues" evidence="1">
    <location>
        <begin position="81"/>
        <end position="96"/>
    </location>
</feature>
<sequence>MLLSQISTVSAADGSPLKSLCRDTFPQIERPIPSRSVMMRTADGEETVRPARTSRRRARYASELSRPSDEAEVEQLTGLTGASGDGRGGHLGKLGR</sequence>
<feature type="region of interest" description="Disordered" evidence="1">
    <location>
        <begin position="39"/>
        <end position="96"/>
    </location>
</feature>
<gene>
    <name evidence="2" type="ORF">NHX12_032955</name>
</gene>
<organism evidence="2 3">
    <name type="scientific">Muraenolepis orangiensis</name>
    <name type="common">Patagonian moray cod</name>
    <dbReference type="NCBI Taxonomy" id="630683"/>
    <lineage>
        <taxon>Eukaryota</taxon>
        <taxon>Metazoa</taxon>
        <taxon>Chordata</taxon>
        <taxon>Craniata</taxon>
        <taxon>Vertebrata</taxon>
        <taxon>Euteleostomi</taxon>
        <taxon>Actinopterygii</taxon>
        <taxon>Neopterygii</taxon>
        <taxon>Teleostei</taxon>
        <taxon>Neoteleostei</taxon>
        <taxon>Acanthomorphata</taxon>
        <taxon>Zeiogadaria</taxon>
        <taxon>Gadariae</taxon>
        <taxon>Gadiformes</taxon>
        <taxon>Muraenolepidoidei</taxon>
        <taxon>Muraenolepididae</taxon>
        <taxon>Muraenolepis</taxon>
    </lineage>
</organism>
<keyword evidence="3" id="KW-1185">Reference proteome</keyword>